<name>A0AAE9XW46_RHOPA</name>
<proteinExistence type="predicted"/>
<accession>A0AAE9XW46</accession>
<dbReference type="KEGG" id="rpa:TX73_006135"/>
<gene>
    <name evidence="1" type="ORF">TX73_006135</name>
</gene>
<evidence type="ECO:0000313" key="1">
    <source>
        <dbReference type="EMBL" id="WCL91328.1"/>
    </source>
</evidence>
<organism evidence="1 2">
    <name type="scientific">Rhodopseudomonas palustris (strain ATCC BAA-98 / CGA009)</name>
    <dbReference type="NCBI Taxonomy" id="258594"/>
    <lineage>
        <taxon>Bacteria</taxon>
        <taxon>Pseudomonadati</taxon>
        <taxon>Pseudomonadota</taxon>
        <taxon>Alphaproteobacteria</taxon>
        <taxon>Hyphomicrobiales</taxon>
        <taxon>Nitrobacteraceae</taxon>
        <taxon>Rhodopseudomonas</taxon>
    </lineage>
</organism>
<keyword evidence="2" id="KW-1185">Reference proteome</keyword>
<evidence type="ECO:0000313" key="2">
    <source>
        <dbReference type="Proteomes" id="UP000001426"/>
    </source>
</evidence>
<dbReference type="EMBL" id="CP116810">
    <property type="protein sequence ID" value="WCL91328.1"/>
    <property type="molecule type" value="Genomic_DNA"/>
</dbReference>
<dbReference type="RefSeq" id="WP_041809550.1">
    <property type="nucleotide sequence ID" value="NZ_CP116810.1"/>
</dbReference>
<dbReference type="GeneID" id="66892217"/>
<dbReference type="Proteomes" id="UP000001426">
    <property type="component" value="Chromosome"/>
</dbReference>
<reference evidence="1 2" key="1">
    <citation type="journal article" date="2004" name="Nat. Biotechnol.">
        <title>Complete genome sequence of the metabolically versatile photosynthetic bacterium Rhodopseudomonas palustris.</title>
        <authorList>
            <person name="Larimer F.W."/>
            <person name="Chain P."/>
            <person name="Hauser L."/>
            <person name="Lamerdin J."/>
            <person name="Malfatti S."/>
            <person name="Do L."/>
            <person name="Land M.L."/>
            <person name="Pelletier D.A."/>
            <person name="Beatty J.T."/>
            <person name="Lang A.S."/>
            <person name="Tabita F.R."/>
            <person name="Gibson J.L."/>
            <person name="Hanson T.E."/>
            <person name="Bobst C."/>
            <person name="Torres J.L."/>
            <person name="Peres C."/>
            <person name="Harrison F.H."/>
            <person name="Gibson J."/>
            <person name="Harwood C.S."/>
        </authorList>
    </citation>
    <scope>NUCLEOTIDE SEQUENCE [LARGE SCALE GENOMIC DNA]</scope>
    <source>
        <strain evidence="2">ATCC BAA-98 / CGA009</strain>
    </source>
</reference>
<protein>
    <submittedName>
        <fullName evidence="1">Uncharacterized protein</fullName>
    </submittedName>
</protein>
<dbReference type="AlphaFoldDB" id="A0AAE9XW46"/>
<sequence>MQTIASVLLRAAWRLEAATPVVIKSVCAEHTRRSPANRRLEGDAGTRTIILRLVIEQRRSAVSAPASLVSPDTERLGTVAGEVDDVSEIRV</sequence>